<dbReference type="EMBL" id="RIBY02001879">
    <property type="protein sequence ID" value="KAH9827416.1"/>
    <property type="molecule type" value="Genomic_DNA"/>
</dbReference>
<evidence type="ECO:0000256" key="1">
    <source>
        <dbReference type="SAM" id="MobiDB-lite"/>
    </source>
</evidence>
<comment type="caution">
    <text evidence="2">The sequence shown here is derived from an EMBL/GenBank/DDBJ whole genome shotgun (WGS) entry which is preliminary data.</text>
</comment>
<feature type="compositionally biased region" description="Basic and acidic residues" evidence="1">
    <location>
        <begin position="13"/>
        <end position="22"/>
    </location>
</feature>
<keyword evidence="3" id="KW-1185">Reference proteome</keyword>
<dbReference type="AlphaFoldDB" id="A0A9W7SRG0"/>
<proteinExistence type="predicted"/>
<reference evidence="2 3" key="1">
    <citation type="journal article" date="2018" name="IMA Fungus">
        <title>IMA Genome-F 10: Nine draft genome sequences of Claviceps purpurea s.lat., including C. arundinis, C. humidiphila, and C. cf. spartinae, pseudomolecules for the pitch canker pathogen Fusarium circinatum, draft genome of Davidsoniella eucalypti, Grosmannia galeiformis, Quambalaria eucalypti, and Teratosphaeria destructans.</title>
        <authorList>
            <person name="Wingfield B.D."/>
            <person name="Liu M."/>
            <person name="Nguyen H.D."/>
            <person name="Lane F.A."/>
            <person name="Morgan S.W."/>
            <person name="De Vos L."/>
            <person name="Wilken P.M."/>
            <person name="Duong T.A."/>
            <person name="Aylward J."/>
            <person name="Coetzee M.P."/>
            <person name="Dadej K."/>
            <person name="De Beer Z.W."/>
            <person name="Findlay W."/>
            <person name="Havenga M."/>
            <person name="Kolarik M."/>
            <person name="Menzies J.G."/>
            <person name="Naidoo K."/>
            <person name="Pochopski O."/>
            <person name="Shoukouhi P."/>
            <person name="Santana Q.C."/>
            <person name="Seifert K.A."/>
            <person name="Soal N."/>
            <person name="Steenkamp E.T."/>
            <person name="Tatham C.T."/>
            <person name="van der Nest M.A."/>
            <person name="Wingfield M.J."/>
        </authorList>
    </citation>
    <scope>NUCLEOTIDE SEQUENCE [LARGE SCALE GENOMIC DNA]</scope>
    <source>
        <strain evidence="2">CMW44962</strain>
    </source>
</reference>
<name>A0A9W7SRG0_9PEZI</name>
<organism evidence="2 3">
    <name type="scientific">Teratosphaeria destructans</name>
    <dbReference type="NCBI Taxonomy" id="418781"/>
    <lineage>
        <taxon>Eukaryota</taxon>
        <taxon>Fungi</taxon>
        <taxon>Dikarya</taxon>
        <taxon>Ascomycota</taxon>
        <taxon>Pezizomycotina</taxon>
        <taxon>Dothideomycetes</taxon>
        <taxon>Dothideomycetidae</taxon>
        <taxon>Mycosphaerellales</taxon>
        <taxon>Teratosphaeriaceae</taxon>
        <taxon>Teratosphaeria</taxon>
    </lineage>
</organism>
<dbReference type="Proteomes" id="UP001138500">
    <property type="component" value="Unassembled WGS sequence"/>
</dbReference>
<accession>A0A9W7SRG0</accession>
<protein>
    <submittedName>
        <fullName evidence="2">Uncharacterized protein</fullName>
    </submittedName>
</protein>
<gene>
    <name evidence="2" type="ORF">Tdes44962_MAKER02862</name>
</gene>
<feature type="region of interest" description="Disordered" evidence="1">
    <location>
        <begin position="1"/>
        <end position="22"/>
    </location>
</feature>
<sequence>MLDAAPEQQWRQCDQRTGGREKGERRYLVNVATRLYKKTDGLIHAQVTPGCVQTRCWHKAGFTCGLAGSQVPHSVVGKT</sequence>
<reference evidence="2 3" key="2">
    <citation type="journal article" date="2021" name="Curr. Genet.">
        <title>Genetic response to nitrogen starvation in the aggressive Eucalyptus foliar pathogen Teratosphaeria destructans.</title>
        <authorList>
            <person name="Havenga M."/>
            <person name="Wingfield B.D."/>
            <person name="Wingfield M.J."/>
            <person name="Dreyer L.L."/>
            <person name="Roets F."/>
            <person name="Aylward J."/>
        </authorList>
    </citation>
    <scope>NUCLEOTIDE SEQUENCE [LARGE SCALE GENOMIC DNA]</scope>
    <source>
        <strain evidence="2">CMW44962</strain>
    </source>
</reference>
<evidence type="ECO:0000313" key="3">
    <source>
        <dbReference type="Proteomes" id="UP001138500"/>
    </source>
</evidence>
<evidence type="ECO:0000313" key="2">
    <source>
        <dbReference type="EMBL" id="KAH9827416.1"/>
    </source>
</evidence>